<name>A0A151IVL6_9HYME</name>
<proteinExistence type="predicted"/>
<dbReference type="EMBL" id="KQ980895">
    <property type="protein sequence ID" value="KYN11747.1"/>
    <property type="molecule type" value="Genomic_DNA"/>
</dbReference>
<feature type="non-terminal residue" evidence="1">
    <location>
        <position position="1"/>
    </location>
</feature>
<gene>
    <name evidence="1" type="ORF">ALC57_16081</name>
</gene>
<dbReference type="AlphaFoldDB" id="A0A151IVL6"/>
<evidence type="ECO:0000313" key="1">
    <source>
        <dbReference type="EMBL" id="KYN11747.1"/>
    </source>
</evidence>
<reference evidence="1 2" key="1">
    <citation type="submission" date="2015-09" db="EMBL/GenBank/DDBJ databases">
        <title>Trachymyrmex cornetzi WGS genome.</title>
        <authorList>
            <person name="Nygaard S."/>
            <person name="Hu H."/>
            <person name="Boomsma J."/>
            <person name="Zhang G."/>
        </authorList>
    </citation>
    <scope>NUCLEOTIDE SEQUENCE [LARGE SCALE GENOMIC DNA]</scope>
    <source>
        <strain evidence="1">Tcor2-1</strain>
        <tissue evidence="1">Whole body</tissue>
    </source>
</reference>
<dbReference type="Proteomes" id="UP000078492">
    <property type="component" value="Unassembled WGS sequence"/>
</dbReference>
<organism evidence="1 2">
    <name type="scientific">Trachymyrmex cornetzi</name>
    <dbReference type="NCBI Taxonomy" id="471704"/>
    <lineage>
        <taxon>Eukaryota</taxon>
        <taxon>Metazoa</taxon>
        <taxon>Ecdysozoa</taxon>
        <taxon>Arthropoda</taxon>
        <taxon>Hexapoda</taxon>
        <taxon>Insecta</taxon>
        <taxon>Pterygota</taxon>
        <taxon>Neoptera</taxon>
        <taxon>Endopterygota</taxon>
        <taxon>Hymenoptera</taxon>
        <taxon>Apocrita</taxon>
        <taxon>Aculeata</taxon>
        <taxon>Formicoidea</taxon>
        <taxon>Formicidae</taxon>
        <taxon>Myrmicinae</taxon>
        <taxon>Trachymyrmex</taxon>
    </lineage>
</organism>
<protein>
    <submittedName>
        <fullName evidence="1">Uncharacterized protein</fullName>
    </submittedName>
</protein>
<keyword evidence="2" id="KW-1185">Reference proteome</keyword>
<evidence type="ECO:0000313" key="2">
    <source>
        <dbReference type="Proteomes" id="UP000078492"/>
    </source>
</evidence>
<sequence length="103" mass="11749">IFLISNKAIGNHPLIKRFGKGVSITKPQKPRYNFIWDPAPVVEKIVHIFPYESLFLIRPDKNLLTERKKKKGKTIWGGCLQGPAEYQYQPPGYTADCFQKGSS</sequence>
<accession>A0A151IVL6</accession>